<organism evidence="3 4">
    <name type="scientific">Nematostella vectensis</name>
    <name type="common">Starlet sea anemone</name>
    <dbReference type="NCBI Taxonomy" id="45351"/>
    <lineage>
        <taxon>Eukaryota</taxon>
        <taxon>Metazoa</taxon>
        <taxon>Cnidaria</taxon>
        <taxon>Anthozoa</taxon>
        <taxon>Hexacorallia</taxon>
        <taxon>Actiniaria</taxon>
        <taxon>Edwardsiidae</taxon>
        <taxon>Nematostella</taxon>
    </lineage>
</organism>
<evidence type="ECO:0000313" key="4">
    <source>
        <dbReference type="Proteomes" id="UP000001593"/>
    </source>
</evidence>
<keyword evidence="1" id="KW-0472">Membrane</keyword>
<sequence length="118" mass="13534">MAKRNSKKFEKRSFVRSIYALGTIYTVLTAIVVTDGCKKMIWERVHLNKTLVNHDIKSVTAESETQCRIKCWFTDGCLSYSYGPISGGPKICNLSNSDHKMHPRDLVDKPDFRYRSAE</sequence>
<dbReference type="Proteomes" id="UP000001593">
    <property type="component" value="Unassembled WGS sequence"/>
</dbReference>
<name>A7TCJ6_NEMVE</name>
<feature type="domain" description="Apple" evidence="2">
    <location>
        <begin position="37"/>
        <end position="118"/>
    </location>
</feature>
<dbReference type="EMBL" id="DS476447">
    <property type="protein sequence ID" value="EDO26226.1"/>
    <property type="molecule type" value="Genomic_DNA"/>
</dbReference>
<dbReference type="InParanoid" id="A7TCJ6"/>
<dbReference type="PhylomeDB" id="A7TCJ6"/>
<dbReference type="AlphaFoldDB" id="A7TCJ6"/>
<feature type="non-terminal residue" evidence="3">
    <location>
        <position position="118"/>
    </location>
</feature>
<dbReference type="Pfam" id="PF00024">
    <property type="entry name" value="PAN_1"/>
    <property type="match status" value="1"/>
</dbReference>
<evidence type="ECO:0000256" key="1">
    <source>
        <dbReference type="SAM" id="Phobius"/>
    </source>
</evidence>
<keyword evidence="1" id="KW-1133">Transmembrane helix</keyword>
<evidence type="ECO:0000313" key="3">
    <source>
        <dbReference type="EMBL" id="EDO26226.1"/>
    </source>
</evidence>
<evidence type="ECO:0000259" key="2">
    <source>
        <dbReference type="PROSITE" id="PS50948"/>
    </source>
</evidence>
<feature type="transmembrane region" description="Helical" evidence="1">
    <location>
        <begin position="14"/>
        <end position="33"/>
    </location>
</feature>
<dbReference type="OMA" id="CYLENAC"/>
<dbReference type="HOGENOM" id="CLU_2078953_0_0_1"/>
<keyword evidence="1" id="KW-0812">Transmembrane</keyword>
<dbReference type="Gene3D" id="3.50.4.10">
    <property type="entry name" value="Hepatocyte Growth Factor"/>
    <property type="match status" value="1"/>
</dbReference>
<dbReference type="SUPFAM" id="SSF57414">
    <property type="entry name" value="Hairpin loop containing domain-like"/>
    <property type="match status" value="1"/>
</dbReference>
<reference evidence="3 4" key="1">
    <citation type="journal article" date="2007" name="Science">
        <title>Sea anemone genome reveals ancestral eumetazoan gene repertoire and genomic organization.</title>
        <authorList>
            <person name="Putnam N.H."/>
            <person name="Srivastava M."/>
            <person name="Hellsten U."/>
            <person name="Dirks B."/>
            <person name="Chapman J."/>
            <person name="Salamov A."/>
            <person name="Terry A."/>
            <person name="Shapiro H."/>
            <person name="Lindquist E."/>
            <person name="Kapitonov V.V."/>
            <person name="Jurka J."/>
            <person name="Genikhovich G."/>
            <person name="Grigoriev I.V."/>
            <person name="Lucas S.M."/>
            <person name="Steele R.E."/>
            <person name="Finnerty J.R."/>
            <person name="Technau U."/>
            <person name="Martindale M.Q."/>
            <person name="Rokhsar D.S."/>
        </authorList>
    </citation>
    <scope>NUCLEOTIDE SEQUENCE [LARGE SCALE GENOMIC DNA]</scope>
    <source>
        <strain evidence="4">CH2 X CH6</strain>
    </source>
</reference>
<dbReference type="KEGG" id="nve:5496604"/>
<proteinExistence type="predicted"/>
<keyword evidence="4" id="KW-1185">Reference proteome</keyword>
<dbReference type="InterPro" id="IPR003609">
    <property type="entry name" value="Pan_app"/>
</dbReference>
<accession>A7TCJ6</accession>
<protein>
    <recommendedName>
        <fullName evidence="2">Apple domain-containing protein</fullName>
    </recommendedName>
</protein>
<gene>
    <name evidence="3" type="ORF">NEMVEDRAFT_v1g225270</name>
</gene>
<dbReference type="PROSITE" id="PS50948">
    <property type="entry name" value="PAN"/>
    <property type="match status" value="1"/>
</dbReference>